<keyword evidence="6" id="KW-1185">Reference proteome</keyword>
<sequence>MSAVTPARKTSAEPEPPATDNGRPPAASALRALVLRLHFYAGLLIAPFLLVAALTGALYAASYQIERVVYSDQLTVPAKDTAVPVGEQVDAALAAHPDGTLSAVRPAPAKGETTRVLLDDPSVPEGRKLAVFVDPHTAEVKGALASYGGSGALPFRAWVSGLHANLNLGETGRLYSELAASWMWVVVLGGLVLWFGRRRAQRKLRGTKGRRRTLSLHGTVGVWAALGLLILSATGLTWSTYAGENIGELRAKVGGSTPTISAAPGGGHEGHGSGGGHAGHGDGHGDEAGSEHPDIGIDHVLSIARDDQKLDGPLEITPPVVGEDGTPGAYVVKQIDRQVPHRLDQIAVDASSGEVTDRLDFADHPVLAKLTSIGISAHDGRLFGLANQIVLLALALSVVALIVWGYRMWWQRRPDRDGRLSFGRPYPRGALRNLPVTWWLPLAGVTALVGWFVPLLGLSLLAFLAVDVVLGLVARSRAEA</sequence>
<comment type="caution">
    <text evidence="5">The sequence shown here is derived from an EMBL/GenBank/DDBJ whole genome shotgun (WGS) entry which is preliminary data.</text>
</comment>
<feature type="transmembrane region" description="Helical" evidence="2">
    <location>
        <begin position="430"/>
        <end position="449"/>
    </location>
</feature>
<evidence type="ECO:0000313" key="3">
    <source>
        <dbReference type="EMBL" id="MBB1255967.1"/>
    </source>
</evidence>
<dbReference type="InterPro" id="IPR005625">
    <property type="entry name" value="PepSY-ass_TM"/>
</dbReference>
<organism evidence="5 6">
    <name type="scientific">Streptomyces alkaliterrae</name>
    <dbReference type="NCBI Taxonomy" id="2213162"/>
    <lineage>
        <taxon>Bacteria</taxon>
        <taxon>Bacillati</taxon>
        <taxon>Actinomycetota</taxon>
        <taxon>Actinomycetes</taxon>
        <taxon>Kitasatosporales</taxon>
        <taxon>Streptomycetaceae</taxon>
        <taxon>Streptomyces</taxon>
    </lineage>
</organism>
<dbReference type="Pfam" id="PF03929">
    <property type="entry name" value="PepSY_TM"/>
    <property type="match status" value="1"/>
</dbReference>
<feature type="compositionally biased region" description="Basic and acidic residues" evidence="1">
    <location>
        <begin position="279"/>
        <end position="292"/>
    </location>
</feature>
<feature type="transmembrane region" description="Helical" evidence="2">
    <location>
        <begin position="39"/>
        <end position="61"/>
    </location>
</feature>
<dbReference type="EMBL" id="VJYK02000283">
    <property type="protein sequence ID" value="MQS04399.1"/>
    <property type="molecule type" value="Genomic_DNA"/>
</dbReference>
<dbReference type="EMBL" id="JABJXA010000230">
    <property type="protein sequence ID" value="MBB1261940.1"/>
    <property type="molecule type" value="Genomic_DNA"/>
</dbReference>
<keyword evidence="2" id="KW-0812">Transmembrane</keyword>
<feature type="transmembrane region" description="Helical" evidence="2">
    <location>
        <begin position="455"/>
        <end position="474"/>
    </location>
</feature>
<keyword evidence="2" id="KW-1133">Transmembrane helix</keyword>
<evidence type="ECO:0000313" key="7">
    <source>
        <dbReference type="Proteomes" id="UP000517765"/>
    </source>
</evidence>
<dbReference type="Proteomes" id="UP000525686">
    <property type="component" value="Unassembled WGS sequence"/>
</dbReference>
<gene>
    <name evidence="5" type="ORF">FNX44_021505</name>
    <name evidence="3" type="ORF">H3146_21770</name>
    <name evidence="4" type="ORF">H3147_24475</name>
</gene>
<feature type="transmembrane region" description="Helical" evidence="2">
    <location>
        <begin position="389"/>
        <end position="409"/>
    </location>
</feature>
<dbReference type="PANTHER" id="PTHR34219:SF1">
    <property type="entry name" value="PEPSY DOMAIN-CONTAINING PROTEIN"/>
    <property type="match status" value="1"/>
</dbReference>
<feature type="region of interest" description="Disordered" evidence="1">
    <location>
        <begin position="1"/>
        <end position="24"/>
    </location>
</feature>
<evidence type="ECO:0000313" key="4">
    <source>
        <dbReference type="EMBL" id="MBB1261940.1"/>
    </source>
</evidence>
<evidence type="ECO:0000313" key="6">
    <source>
        <dbReference type="Proteomes" id="UP000320857"/>
    </source>
</evidence>
<dbReference type="PANTHER" id="PTHR34219">
    <property type="entry name" value="IRON-REGULATED INNER MEMBRANE PROTEIN-RELATED"/>
    <property type="match status" value="1"/>
</dbReference>
<keyword evidence="2" id="KW-0472">Membrane</keyword>
<protein>
    <submittedName>
        <fullName evidence="5">PepSY domain-containing protein</fullName>
    </submittedName>
</protein>
<feature type="transmembrane region" description="Helical" evidence="2">
    <location>
        <begin position="174"/>
        <end position="195"/>
    </location>
</feature>
<evidence type="ECO:0000256" key="2">
    <source>
        <dbReference type="SAM" id="Phobius"/>
    </source>
</evidence>
<feature type="compositionally biased region" description="Gly residues" evidence="1">
    <location>
        <begin position="264"/>
        <end position="278"/>
    </location>
</feature>
<feature type="region of interest" description="Disordered" evidence="1">
    <location>
        <begin position="257"/>
        <end position="292"/>
    </location>
</feature>
<accession>A0A5P0YZW3</accession>
<proteinExistence type="predicted"/>
<name>A0A5P0YZW3_9ACTN</name>
<evidence type="ECO:0000256" key="1">
    <source>
        <dbReference type="SAM" id="MobiDB-lite"/>
    </source>
</evidence>
<dbReference type="AlphaFoldDB" id="A0A5P0YZW3"/>
<feature type="transmembrane region" description="Helical" evidence="2">
    <location>
        <begin position="216"/>
        <end position="238"/>
    </location>
</feature>
<dbReference type="Proteomes" id="UP000320857">
    <property type="component" value="Unassembled WGS sequence"/>
</dbReference>
<dbReference type="EMBL" id="JABJWZ010000274">
    <property type="protein sequence ID" value="MBB1255967.1"/>
    <property type="molecule type" value="Genomic_DNA"/>
</dbReference>
<reference evidence="5 6" key="1">
    <citation type="submission" date="2019-10" db="EMBL/GenBank/DDBJ databases">
        <title>Streptomyces sp. nov., a novel actinobacterium isolated from alkaline environment.</title>
        <authorList>
            <person name="Golinska P."/>
        </authorList>
    </citation>
    <scope>NUCLEOTIDE SEQUENCE [LARGE SCALE GENOMIC DNA]</scope>
    <source>
        <strain evidence="5 6">OF1</strain>
    </source>
</reference>
<reference evidence="7 8" key="2">
    <citation type="submission" date="2020-05" db="EMBL/GenBank/DDBJ databases">
        <title>Classification of alakaliphilic streptomycetes isolated from an alkaline soil next to Lonar Crater, India and a proposal for the recognition of Streptomyces alkaliterrae sp. nov.</title>
        <authorList>
            <person name="Golinska P."/>
        </authorList>
    </citation>
    <scope>NUCLEOTIDE SEQUENCE [LARGE SCALE GENOMIC DNA]</scope>
    <source>
        <strain evidence="8">OF3</strain>
        <strain evidence="7">OF8</strain>
    </source>
</reference>
<reference evidence="3" key="3">
    <citation type="journal article" name="Syst. Appl. Microbiol.">
        <title>Streptomyces alkaliterrae sp. nov., isolated from an alkaline soil, and emended descriptions of Streptomyces alkaliphilus, Streptomyces calidiresistens and Streptomyces durbertensis.</title>
        <authorList>
            <person name="Swiecimska M."/>
            <person name="Golinska P."/>
            <person name="Nouioui I."/>
            <person name="Wypij M."/>
            <person name="Rai M."/>
            <person name="Sangal V."/>
            <person name="Goodfellow M."/>
        </authorList>
    </citation>
    <scope>NUCLEOTIDE SEQUENCE</scope>
    <source>
        <strain evidence="3">OF3</strain>
        <strain evidence="4">OF8</strain>
    </source>
</reference>
<dbReference type="RefSeq" id="WP_143650292.1">
    <property type="nucleotide sequence ID" value="NZ_JABJWZ010000274.1"/>
</dbReference>
<evidence type="ECO:0000313" key="5">
    <source>
        <dbReference type="EMBL" id="MQS04399.1"/>
    </source>
</evidence>
<dbReference type="OrthoDB" id="9791166at2"/>
<evidence type="ECO:0000313" key="8">
    <source>
        <dbReference type="Proteomes" id="UP000525686"/>
    </source>
</evidence>
<dbReference type="Proteomes" id="UP000517765">
    <property type="component" value="Unassembled WGS sequence"/>
</dbReference>